<organism evidence="1 2">
    <name type="scientific">Heterorhabditis bacteriophora</name>
    <name type="common">Entomopathogenic nematode worm</name>
    <dbReference type="NCBI Taxonomy" id="37862"/>
    <lineage>
        <taxon>Eukaryota</taxon>
        <taxon>Metazoa</taxon>
        <taxon>Ecdysozoa</taxon>
        <taxon>Nematoda</taxon>
        <taxon>Chromadorea</taxon>
        <taxon>Rhabditida</taxon>
        <taxon>Rhabditina</taxon>
        <taxon>Rhabditomorpha</taxon>
        <taxon>Strongyloidea</taxon>
        <taxon>Heterorhabditidae</taxon>
        <taxon>Heterorhabditis</taxon>
    </lineage>
</organism>
<name>A0A1I7W9C0_HETBA</name>
<protein>
    <submittedName>
        <fullName evidence="2">LAGLIDADG_2 domain-containing protein</fullName>
    </submittedName>
</protein>
<reference evidence="2" key="1">
    <citation type="submission" date="2016-11" db="UniProtKB">
        <authorList>
            <consortium name="WormBaseParasite"/>
        </authorList>
    </citation>
    <scope>IDENTIFICATION</scope>
</reference>
<evidence type="ECO:0000313" key="1">
    <source>
        <dbReference type="Proteomes" id="UP000095283"/>
    </source>
</evidence>
<proteinExistence type="predicted"/>
<keyword evidence="1" id="KW-1185">Reference proteome</keyword>
<sequence length="90" mass="10871">MPHNTIKIFKIYLTWHCKNKYSLEHKTKSMKKRCGFVISINRHDNFVIYTHNLSTNYSNKRTVSYKCYFLECFSAKEVASIYTKYKIILF</sequence>
<dbReference type="Proteomes" id="UP000095283">
    <property type="component" value="Unplaced"/>
</dbReference>
<dbReference type="AlphaFoldDB" id="A0A1I7W9C0"/>
<dbReference type="WBParaSite" id="Hba_01261">
    <property type="protein sequence ID" value="Hba_01261"/>
    <property type="gene ID" value="Hba_01261"/>
</dbReference>
<evidence type="ECO:0000313" key="2">
    <source>
        <dbReference type="WBParaSite" id="Hba_01261"/>
    </source>
</evidence>
<accession>A0A1I7W9C0</accession>